<dbReference type="InterPro" id="IPR015424">
    <property type="entry name" value="PyrdxlP-dep_Trfase"/>
</dbReference>
<comment type="cofactor">
    <cofactor evidence="1">
        <name>pyridoxal 5'-phosphate</name>
        <dbReference type="ChEBI" id="CHEBI:597326"/>
    </cofactor>
</comment>
<evidence type="ECO:0000256" key="4">
    <source>
        <dbReference type="ARBA" id="ARBA00022898"/>
    </source>
</evidence>
<dbReference type="GO" id="GO:0008483">
    <property type="term" value="F:transaminase activity"/>
    <property type="evidence" value="ECO:0007669"/>
    <property type="project" value="UniProtKB-KW"/>
</dbReference>
<dbReference type="AlphaFoldDB" id="A0A081C1S9"/>
<evidence type="ECO:0000256" key="3">
    <source>
        <dbReference type="ARBA" id="ARBA00022679"/>
    </source>
</evidence>
<dbReference type="InterPro" id="IPR015421">
    <property type="entry name" value="PyrdxlP-dep_Trfase_major"/>
</dbReference>
<reference evidence="6" key="1">
    <citation type="journal article" date="2015" name="PeerJ">
        <title>First genomic representation of candidate bacterial phylum KSB3 points to enhanced environmental sensing as a trigger of wastewater bulking.</title>
        <authorList>
            <person name="Sekiguchi Y."/>
            <person name="Ohashi A."/>
            <person name="Parks D.H."/>
            <person name="Yamauchi T."/>
            <person name="Tyson G.W."/>
            <person name="Hugenholtz P."/>
        </authorList>
    </citation>
    <scope>NUCLEOTIDE SEQUENCE [LARGE SCALE GENOMIC DNA]</scope>
</reference>
<dbReference type="eggNOG" id="COG0160">
    <property type="taxonomic scope" value="Bacteria"/>
</dbReference>
<accession>A0A081C1S9</accession>
<dbReference type="GO" id="GO:0042802">
    <property type="term" value="F:identical protein binding"/>
    <property type="evidence" value="ECO:0007669"/>
    <property type="project" value="TreeGrafter"/>
</dbReference>
<evidence type="ECO:0000313" key="6">
    <source>
        <dbReference type="EMBL" id="GAK58534.1"/>
    </source>
</evidence>
<evidence type="ECO:0000256" key="5">
    <source>
        <dbReference type="RuleBase" id="RU003560"/>
    </source>
</evidence>
<dbReference type="InterPro" id="IPR015422">
    <property type="entry name" value="PyrdxlP-dep_Trfase_small"/>
</dbReference>
<dbReference type="InterPro" id="IPR005814">
    <property type="entry name" value="Aminotrans_3"/>
</dbReference>
<keyword evidence="3 6" id="KW-0808">Transferase</keyword>
<dbReference type="GO" id="GO:0030170">
    <property type="term" value="F:pyridoxal phosphate binding"/>
    <property type="evidence" value="ECO:0007669"/>
    <property type="project" value="InterPro"/>
</dbReference>
<keyword evidence="2 6" id="KW-0032">Aminotransferase</keyword>
<sequence length="384" mass="42757">MNNIYNCTGHELKIPNIVDSQGIYLFDESGKRYMDLESGVWCTSIGHKNPRINDTIKKQIDCIMHAGFCYSNHILQEAAKLVLSITNFEGGKCVFLCSGSEAIEISRQIAKHLTGKKRSMTLHDSYLGSYSSVINRTEGWHIFNWNTCQTCQKHEYCDPSCEALQAIPADISDFIFEPGSSSGFVRFPPKLLIQNIVTIIHRNHGKVITNDVTTGIGRTGKWFGYQHYDIEPDMVAMGKGIGNGYPVSVAAINRKTMQELDIKPFKYAQSHQNDPLGAAVAREVIQTIQDNDLISQAAEKGAKFLAQLQSLVDGKTILAVRGRGLMFGVDIVNEDVGNAIFNALLEQGYIVCNRKALFRIDPPLSITEPEFEAFIEAFRAILAR</sequence>
<protein>
    <submittedName>
        <fullName evidence="6">Aminotransferase class-III</fullName>
    </submittedName>
</protein>
<dbReference type="PIRSF" id="PIRSF000521">
    <property type="entry name" value="Transaminase_4ab_Lys_Orn"/>
    <property type="match status" value="1"/>
</dbReference>
<name>A0A081C1S9_VECG1</name>
<dbReference type="Gene3D" id="3.40.640.10">
    <property type="entry name" value="Type I PLP-dependent aspartate aminotransferase-like (Major domain)"/>
    <property type="match status" value="1"/>
</dbReference>
<gene>
    <name evidence="6" type="ORF">U27_05508</name>
</gene>
<proteinExistence type="inferred from homology"/>
<evidence type="ECO:0000256" key="2">
    <source>
        <dbReference type="ARBA" id="ARBA00022576"/>
    </source>
</evidence>
<dbReference type="HOGENOM" id="CLU_016922_10_0_0"/>
<keyword evidence="7" id="KW-1185">Reference proteome</keyword>
<dbReference type="InterPro" id="IPR050103">
    <property type="entry name" value="Class-III_PLP-dep_AT"/>
</dbReference>
<organism evidence="6">
    <name type="scientific">Vecturithrix granuli</name>
    <dbReference type="NCBI Taxonomy" id="1499967"/>
    <lineage>
        <taxon>Bacteria</taxon>
        <taxon>Candidatus Moduliflexota</taxon>
        <taxon>Candidatus Vecturitrichia</taxon>
        <taxon>Candidatus Vecturitrichales</taxon>
        <taxon>Candidatus Vecturitrichaceae</taxon>
        <taxon>Candidatus Vecturithrix</taxon>
    </lineage>
</organism>
<keyword evidence="4 5" id="KW-0663">Pyridoxal phosphate</keyword>
<dbReference type="STRING" id="1499967.U27_05508"/>
<dbReference type="PANTHER" id="PTHR11986">
    <property type="entry name" value="AMINOTRANSFERASE CLASS III"/>
    <property type="match status" value="1"/>
</dbReference>
<dbReference type="SUPFAM" id="SSF53383">
    <property type="entry name" value="PLP-dependent transferases"/>
    <property type="match status" value="1"/>
</dbReference>
<dbReference type="Proteomes" id="UP000030661">
    <property type="component" value="Unassembled WGS sequence"/>
</dbReference>
<evidence type="ECO:0000313" key="7">
    <source>
        <dbReference type="Proteomes" id="UP000030661"/>
    </source>
</evidence>
<dbReference type="Pfam" id="PF00202">
    <property type="entry name" value="Aminotran_3"/>
    <property type="match status" value="1"/>
</dbReference>
<dbReference type="EMBL" id="DF820467">
    <property type="protein sequence ID" value="GAK58534.1"/>
    <property type="molecule type" value="Genomic_DNA"/>
</dbReference>
<comment type="similarity">
    <text evidence="5">Belongs to the class-III pyridoxal-phosphate-dependent aminotransferase family.</text>
</comment>
<dbReference type="PANTHER" id="PTHR11986:SF79">
    <property type="entry name" value="ACETYLORNITHINE AMINOTRANSFERASE, MITOCHONDRIAL"/>
    <property type="match status" value="1"/>
</dbReference>
<dbReference type="CDD" id="cd00610">
    <property type="entry name" value="OAT_like"/>
    <property type="match status" value="1"/>
</dbReference>
<dbReference type="Gene3D" id="3.90.1150.10">
    <property type="entry name" value="Aspartate Aminotransferase, domain 1"/>
    <property type="match status" value="1"/>
</dbReference>
<evidence type="ECO:0000256" key="1">
    <source>
        <dbReference type="ARBA" id="ARBA00001933"/>
    </source>
</evidence>